<name>A0A016WH33_9BILA</name>
<organism evidence="1 2">
    <name type="scientific">Ancylostoma ceylanicum</name>
    <dbReference type="NCBI Taxonomy" id="53326"/>
    <lineage>
        <taxon>Eukaryota</taxon>
        <taxon>Metazoa</taxon>
        <taxon>Ecdysozoa</taxon>
        <taxon>Nematoda</taxon>
        <taxon>Chromadorea</taxon>
        <taxon>Rhabditida</taxon>
        <taxon>Rhabditina</taxon>
        <taxon>Rhabditomorpha</taxon>
        <taxon>Strongyloidea</taxon>
        <taxon>Ancylostomatidae</taxon>
        <taxon>Ancylostomatinae</taxon>
        <taxon>Ancylostoma</taxon>
    </lineage>
</organism>
<keyword evidence="2" id="KW-1185">Reference proteome</keyword>
<proteinExistence type="predicted"/>
<evidence type="ECO:0000313" key="2">
    <source>
        <dbReference type="Proteomes" id="UP000024635"/>
    </source>
</evidence>
<dbReference type="AlphaFoldDB" id="A0A016WH33"/>
<evidence type="ECO:0000313" key="1">
    <source>
        <dbReference type="EMBL" id="EYC38950.1"/>
    </source>
</evidence>
<dbReference type="EMBL" id="JARK01000285">
    <property type="protein sequence ID" value="EYC38950.1"/>
    <property type="molecule type" value="Genomic_DNA"/>
</dbReference>
<dbReference type="Proteomes" id="UP000024635">
    <property type="component" value="Unassembled WGS sequence"/>
</dbReference>
<sequence length="101" mass="11827">MAVGITFSTTHRNFSKTRVWYDMNTIFVFSISNNPCMRNLRKFCEISFLPWPSKKRKNLLMAKSDRPKVAGRGHAGTRPLEVTFDAYFTVTSRSRLNYYHL</sequence>
<accession>A0A016WH33</accession>
<comment type="caution">
    <text evidence="1">The sequence shown here is derived from an EMBL/GenBank/DDBJ whole genome shotgun (WGS) entry which is preliminary data.</text>
</comment>
<gene>
    <name evidence="1" type="primary">Acey_s0685.g1522</name>
    <name evidence="1" type="ORF">Y032_0685g1522</name>
</gene>
<protein>
    <submittedName>
        <fullName evidence="1">Uncharacterized protein</fullName>
    </submittedName>
</protein>
<reference evidence="2" key="1">
    <citation type="journal article" date="2015" name="Nat. Genet.">
        <title>The genome and transcriptome of the zoonotic hookworm Ancylostoma ceylanicum identify infection-specific gene families.</title>
        <authorList>
            <person name="Schwarz E.M."/>
            <person name="Hu Y."/>
            <person name="Antoshechkin I."/>
            <person name="Miller M.M."/>
            <person name="Sternberg P.W."/>
            <person name="Aroian R.V."/>
        </authorList>
    </citation>
    <scope>NUCLEOTIDE SEQUENCE</scope>
    <source>
        <strain evidence="2">HY135</strain>
    </source>
</reference>